<dbReference type="AlphaFoldDB" id="A0A7R8V477"/>
<dbReference type="Proteomes" id="UP000594454">
    <property type="component" value="Chromosome 6"/>
</dbReference>
<sequence>MFKTFLPSTYRQLCMCSLEKPMSCITRKRLGGCGSSGAKNELPKKPGQLLCLAIGSTSMVASIIMAFLAVRERNLTYLKQQQGRSDESVSATTILDSKILGENFLGGNRMHFLHSFAIIAAPYASANVFLTTGLFLSGIALYSGAQYKRSFNRQPESLKPILWAGGALLLAGWLSFLL</sequence>
<feature type="transmembrane region" description="Helical" evidence="1">
    <location>
        <begin position="112"/>
        <end position="145"/>
    </location>
</feature>
<reference evidence="2 3" key="1">
    <citation type="submission" date="2020-11" db="EMBL/GenBank/DDBJ databases">
        <authorList>
            <person name="Wallbank WR R."/>
            <person name="Pardo Diaz C."/>
            <person name="Kozak K."/>
            <person name="Martin S."/>
            <person name="Jiggins C."/>
            <person name="Moest M."/>
            <person name="Warren A I."/>
            <person name="Generalovic N T."/>
            <person name="Byers J.R.P. K."/>
            <person name="Montejo-Kovacevich G."/>
            <person name="Yen C E."/>
        </authorList>
    </citation>
    <scope>NUCLEOTIDE SEQUENCE [LARGE SCALE GENOMIC DNA]</scope>
</reference>
<evidence type="ECO:0000256" key="1">
    <source>
        <dbReference type="SAM" id="Phobius"/>
    </source>
</evidence>
<organism evidence="2 3">
    <name type="scientific">Hermetia illucens</name>
    <name type="common">Black soldier fly</name>
    <dbReference type="NCBI Taxonomy" id="343691"/>
    <lineage>
        <taxon>Eukaryota</taxon>
        <taxon>Metazoa</taxon>
        <taxon>Ecdysozoa</taxon>
        <taxon>Arthropoda</taxon>
        <taxon>Hexapoda</taxon>
        <taxon>Insecta</taxon>
        <taxon>Pterygota</taxon>
        <taxon>Neoptera</taxon>
        <taxon>Endopterygota</taxon>
        <taxon>Diptera</taxon>
        <taxon>Brachycera</taxon>
        <taxon>Stratiomyomorpha</taxon>
        <taxon>Stratiomyidae</taxon>
        <taxon>Hermetiinae</taxon>
        <taxon>Hermetia</taxon>
    </lineage>
</organism>
<keyword evidence="1" id="KW-0472">Membrane</keyword>
<evidence type="ECO:0000313" key="2">
    <source>
        <dbReference type="EMBL" id="CAD7091860.1"/>
    </source>
</evidence>
<accession>A0A7R8V477</accession>
<protein>
    <submittedName>
        <fullName evidence="2">Uncharacterized protein</fullName>
    </submittedName>
</protein>
<proteinExistence type="predicted"/>
<name>A0A7R8V477_HERIL</name>
<keyword evidence="1" id="KW-1133">Transmembrane helix</keyword>
<keyword evidence="1" id="KW-0812">Transmembrane</keyword>
<evidence type="ECO:0000313" key="3">
    <source>
        <dbReference type="Proteomes" id="UP000594454"/>
    </source>
</evidence>
<keyword evidence="3" id="KW-1185">Reference proteome</keyword>
<feature type="transmembrane region" description="Helical" evidence="1">
    <location>
        <begin position="49"/>
        <end position="70"/>
    </location>
</feature>
<gene>
    <name evidence="2" type="ORF">HERILL_LOCUS14258</name>
</gene>
<dbReference type="Pfam" id="PF04241">
    <property type="entry name" value="DUF423"/>
    <property type="match status" value="1"/>
</dbReference>
<dbReference type="InterPro" id="IPR006696">
    <property type="entry name" value="DUF423"/>
</dbReference>
<dbReference type="InParanoid" id="A0A7R8V477"/>
<dbReference type="OrthoDB" id="269173at2759"/>
<feature type="transmembrane region" description="Helical" evidence="1">
    <location>
        <begin position="157"/>
        <end position="176"/>
    </location>
</feature>
<dbReference type="EMBL" id="LR899014">
    <property type="protein sequence ID" value="CAD7091860.1"/>
    <property type="molecule type" value="Genomic_DNA"/>
</dbReference>